<dbReference type="PANTHER" id="PTHR23419">
    <property type="entry name" value="DIVALENT CATION TOLERANCE CUTA-RELATED"/>
    <property type="match status" value="1"/>
</dbReference>
<gene>
    <name evidence="2" type="primary">cutA</name>
    <name evidence="2" type="ORF">ACFOEE_13240</name>
</gene>
<sequence length="107" mass="11940">MTATAYRLVLTTCATLQQGKTLANALVEQKLAACVNLLPEIHSIYPWQGKICHDSECKMIIKTHCDKLAALQQLLLQLHPYDVPEVQVIAVVDGAQAYFNWMDEVLS</sequence>
<dbReference type="Proteomes" id="UP001595453">
    <property type="component" value="Unassembled WGS sequence"/>
</dbReference>
<proteinExistence type="inferred from homology"/>
<name>A0ABV7CLT9_9GAMM</name>
<evidence type="ECO:0000313" key="2">
    <source>
        <dbReference type="EMBL" id="MFC3033487.1"/>
    </source>
</evidence>
<dbReference type="InterPro" id="IPR015867">
    <property type="entry name" value="N-reg_PII/ATP_PRibTrfase_C"/>
</dbReference>
<keyword evidence="3" id="KW-1185">Reference proteome</keyword>
<dbReference type="SUPFAM" id="SSF54913">
    <property type="entry name" value="GlnB-like"/>
    <property type="match status" value="1"/>
</dbReference>
<evidence type="ECO:0000256" key="1">
    <source>
        <dbReference type="ARBA" id="ARBA00010169"/>
    </source>
</evidence>
<dbReference type="EMBL" id="JBHRSD010000023">
    <property type="protein sequence ID" value="MFC3033487.1"/>
    <property type="molecule type" value="Genomic_DNA"/>
</dbReference>
<reference evidence="3" key="1">
    <citation type="journal article" date="2019" name="Int. J. Syst. Evol. Microbiol.">
        <title>The Global Catalogue of Microorganisms (GCM) 10K type strain sequencing project: providing services to taxonomists for standard genome sequencing and annotation.</title>
        <authorList>
            <consortium name="The Broad Institute Genomics Platform"/>
            <consortium name="The Broad Institute Genome Sequencing Center for Infectious Disease"/>
            <person name="Wu L."/>
            <person name="Ma J."/>
        </authorList>
    </citation>
    <scope>NUCLEOTIDE SEQUENCE [LARGE SCALE GENOMIC DNA]</scope>
    <source>
        <strain evidence="3">KCTC 42730</strain>
    </source>
</reference>
<dbReference type="Pfam" id="PF03091">
    <property type="entry name" value="CutA1"/>
    <property type="match status" value="1"/>
</dbReference>
<dbReference type="RefSeq" id="WP_377125022.1">
    <property type="nucleotide sequence ID" value="NZ_JBHRSD010000023.1"/>
</dbReference>
<dbReference type="InterPro" id="IPR004323">
    <property type="entry name" value="Ion_tolerance_CutA"/>
</dbReference>
<dbReference type="InterPro" id="IPR011322">
    <property type="entry name" value="N-reg_PII-like_a/b"/>
</dbReference>
<dbReference type="Gene3D" id="3.30.70.120">
    <property type="match status" value="1"/>
</dbReference>
<comment type="caution">
    <text evidence="2">The sequence shown here is derived from an EMBL/GenBank/DDBJ whole genome shotgun (WGS) entry which is preliminary data.</text>
</comment>
<comment type="similarity">
    <text evidence="1">Belongs to the CutA family.</text>
</comment>
<evidence type="ECO:0000313" key="3">
    <source>
        <dbReference type="Proteomes" id="UP001595453"/>
    </source>
</evidence>
<accession>A0ABV7CLT9</accession>
<protein>
    <submittedName>
        <fullName evidence="2">Divalent-cation tolerance protein CutA</fullName>
    </submittedName>
</protein>
<organism evidence="2 3">
    <name type="scientific">Pseudoalteromonas fenneropenaei</name>
    <dbReference type="NCBI Taxonomy" id="1737459"/>
    <lineage>
        <taxon>Bacteria</taxon>
        <taxon>Pseudomonadati</taxon>
        <taxon>Pseudomonadota</taxon>
        <taxon>Gammaproteobacteria</taxon>
        <taxon>Alteromonadales</taxon>
        <taxon>Pseudoalteromonadaceae</taxon>
        <taxon>Pseudoalteromonas</taxon>
    </lineage>
</organism>
<dbReference type="PANTHER" id="PTHR23419:SF8">
    <property type="entry name" value="FI09726P"/>
    <property type="match status" value="1"/>
</dbReference>